<dbReference type="Proteomes" id="UP000000600">
    <property type="component" value="Unassembled WGS sequence"/>
</dbReference>
<evidence type="ECO:0000256" key="2">
    <source>
        <dbReference type="ARBA" id="ARBA00022490"/>
    </source>
</evidence>
<protein>
    <recommendedName>
        <fullName evidence="8">Pyroglutamyl-peptidase I</fullName>
    </recommendedName>
</protein>
<dbReference type="GO" id="GO:0005829">
    <property type="term" value="C:cytosol"/>
    <property type="evidence" value="ECO:0007669"/>
    <property type="project" value="InterPro"/>
</dbReference>
<evidence type="ECO:0000256" key="4">
    <source>
        <dbReference type="ARBA" id="ARBA00022801"/>
    </source>
</evidence>
<evidence type="ECO:0008006" key="8">
    <source>
        <dbReference type="Google" id="ProtNLM"/>
    </source>
</evidence>
<reference evidence="6 7" key="1">
    <citation type="journal article" date="2006" name="Nature">
        <title>Global trends of whole-genome duplications revealed by the ciliate Paramecium tetraurelia.</title>
        <authorList>
            <consortium name="Genoscope"/>
            <person name="Aury J.-M."/>
            <person name="Jaillon O."/>
            <person name="Duret L."/>
            <person name="Noel B."/>
            <person name="Jubin C."/>
            <person name="Porcel B.M."/>
            <person name="Segurens B."/>
            <person name="Daubin V."/>
            <person name="Anthouard V."/>
            <person name="Aiach N."/>
            <person name="Arnaiz O."/>
            <person name="Billaut A."/>
            <person name="Beisson J."/>
            <person name="Blanc I."/>
            <person name="Bouhouche K."/>
            <person name="Camara F."/>
            <person name="Duharcourt S."/>
            <person name="Guigo R."/>
            <person name="Gogendeau D."/>
            <person name="Katinka M."/>
            <person name="Keller A.-M."/>
            <person name="Kissmehl R."/>
            <person name="Klotz C."/>
            <person name="Koll F."/>
            <person name="Le Moue A."/>
            <person name="Lepere C."/>
            <person name="Malinsky S."/>
            <person name="Nowacki M."/>
            <person name="Nowak J.K."/>
            <person name="Plattner H."/>
            <person name="Poulain J."/>
            <person name="Ruiz F."/>
            <person name="Serrano V."/>
            <person name="Zagulski M."/>
            <person name="Dessen P."/>
            <person name="Betermier M."/>
            <person name="Weissenbach J."/>
            <person name="Scarpelli C."/>
            <person name="Schachter V."/>
            <person name="Sperling L."/>
            <person name="Meyer E."/>
            <person name="Cohen J."/>
            <person name="Wincker P."/>
        </authorList>
    </citation>
    <scope>NUCLEOTIDE SEQUENCE [LARGE SCALE GENOMIC DNA]</scope>
    <source>
        <strain evidence="6 7">Stock d4-2</strain>
    </source>
</reference>
<evidence type="ECO:0000256" key="3">
    <source>
        <dbReference type="ARBA" id="ARBA00022670"/>
    </source>
</evidence>
<keyword evidence="2" id="KW-0963">Cytoplasm</keyword>
<gene>
    <name evidence="6" type="ORF">GSPATT00033487001</name>
</gene>
<organism evidence="6 7">
    <name type="scientific">Paramecium tetraurelia</name>
    <dbReference type="NCBI Taxonomy" id="5888"/>
    <lineage>
        <taxon>Eukaryota</taxon>
        <taxon>Sar</taxon>
        <taxon>Alveolata</taxon>
        <taxon>Ciliophora</taxon>
        <taxon>Intramacronucleata</taxon>
        <taxon>Oligohymenophorea</taxon>
        <taxon>Peniculida</taxon>
        <taxon>Parameciidae</taxon>
        <taxon>Paramecium</taxon>
    </lineage>
</organism>
<dbReference type="RefSeq" id="XP_001431032.1">
    <property type="nucleotide sequence ID" value="XM_001430995.1"/>
</dbReference>
<comment type="similarity">
    <text evidence="1">Belongs to the peptidase C15 family.</text>
</comment>
<evidence type="ECO:0000313" key="7">
    <source>
        <dbReference type="Proteomes" id="UP000000600"/>
    </source>
</evidence>
<accession>A0BYL7</accession>
<dbReference type="FunFam" id="3.40.630.20:FF:000003">
    <property type="entry name" value="Pyrrolidone-carboxylate peptidase isoform A"/>
    <property type="match status" value="1"/>
</dbReference>
<dbReference type="SUPFAM" id="SSF53182">
    <property type="entry name" value="Pyrrolidone carboxyl peptidase (pyroglutamate aminopeptidase)"/>
    <property type="match status" value="1"/>
</dbReference>
<evidence type="ECO:0000256" key="5">
    <source>
        <dbReference type="ARBA" id="ARBA00022807"/>
    </source>
</evidence>
<dbReference type="PANTHER" id="PTHR23402:SF1">
    <property type="entry name" value="PYROGLUTAMYL-PEPTIDASE I"/>
    <property type="match status" value="1"/>
</dbReference>
<dbReference type="InterPro" id="IPR000816">
    <property type="entry name" value="Peptidase_C15"/>
</dbReference>
<sequence length="204" mass="23351">MDNNNKLQITISAFGKFGNVVTNPTSVIVSEFTEEFKTKYNIIRSEVLEVSTVACEQYVNNLPDHTLNIHFGVYDGSQVFNIEQCGYNLKDFGIPDMKGYLAHNECIEKDCEKDHCRQTKLNTELLAEKLGNKFPVEESTDPGRYICNFIYYCSLLKSHGCPKSACLFVHFPAFRTIPKEIQVNFVENLLKTLHELHQSGHLYK</sequence>
<keyword evidence="4" id="KW-0378">Hydrolase</keyword>
<evidence type="ECO:0000256" key="1">
    <source>
        <dbReference type="ARBA" id="ARBA00006641"/>
    </source>
</evidence>
<dbReference type="InParanoid" id="A0BYL7"/>
<dbReference type="GO" id="GO:0016920">
    <property type="term" value="F:pyroglutamyl-peptidase activity"/>
    <property type="evidence" value="ECO:0007669"/>
    <property type="project" value="InterPro"/>
</dbReference>
<dbReference type="GO" id="GO:0006508">
    <property type="term" value="P:proteolysis"/>
    <property type="evidence" value="ECO:0007669"/>
    <property type="project" value="UniProtKB-KW"/>
</dbReference>
<dbReference type="InterPro" id="IPR036440">
    <property type="entry name" value="Peptidase_C15-like_sf"/>
</dbReference>
<keyword evidence="3" id="KW-0645">Protease</keyword>
<name>A0BYL7_PARTE</name>
<dbReference type="PRINTS" id="PR00706">
    <property type="entry name" value="PYROGLUPTASE"/>
</dbReference>
<dbReference type="HOGENOM" id="CLU_070714_0_0_1"/>
<dbReference type="AlphaFoldDB" id="A0BYL7"/>
<dbReference type="PANTHER" id="PTHR23402">
    <property type="entry name" value="PROTEASE FAMILY C15 PYROGLUTAMYL-PEPTIDASE I-RELATED"/>
    <property type="match status" value="1"/>
</dbReference>
<dbReference type="STRING" id="5888.A0BYL7"/>
<evidence type="ECO:0000313" key="6">
    <source>
        <dbReference type="EMBL" id="CAK63634.1"/>
    </source>
</evidence>
<dbReference type="GeneID" id="5016816"/>
<keyword evidence="7" id="KW-1185">Reference proteome</keyword>
<dbReference type="KEGG" id="ptm:GSPATT00033487001"/>
<dbReference type="Gene3D" id="3.40.630.20">
    <property type="entry name" value="Peptidase C15, pyroglutamyl peptidase I-like"/>
    <property type="match status" value="1"/>
</dbReference>
<proteinExistence type="inferred from homology"/>
<dbReference type="OMA" id="PGRFVCN"/>
<dbReference type="Pfam" id="PF01470">
    <property type="entry name" value="Peptidase_C15"/>
    <property type="match status" value="1"/>
</dbReference>
<dbReference type="InterPro" id="IPR016125">
    <property type="entry name" value="Peptidase_C15-like"/>
</dbReference>
<dbReference type="OrthoDB" id="407146at2759"/>
<dbReference type="EMBL" id="CT868027">
    <property type="protein sequence ID" value="CAK63634.1"/>
    <property type="molecule type" value="Genomic_DNA"/>
</dbReference>
<dbReference type="eggNOG" id="KOG4755">
    <property type="taxonomic scope" value="Eukaryota"/>
</dbReference>
<keyword evidence="5" id="KW-0788">Thiol protease</keyword>